<keyword evidence="2" id="KW-1185">Reference proteome</keyword>
<evidence type="ECO:0000313" key="1">
    <source>
        <dbReference type="EMBL" id="PTW57567.1"/>
    </source>
</evidence>
<protein>
    <recommendedName>
        <fullName evidence="3">Fe-S protein YdhL (DUF1289 family)</fullName>
    </recommendedName>
</protein>
<dbReference type="RefSeq" id="WP_107991450.1">
    <property type="nucleotide sequence ID" value="NZ_QAYG01000010.1"/>
</dbReference>
<dbReference type="OrthoDB" id="9811423at2"/>
<dbReference type="Proteomes" id="UP000244081">
    <property type="component" value="Unassembled WGS sequence"/>
</dbReference>
<dbReference type="AlphaFoldDB" id="A0A2T5V1D2"/>
<organism evidence="1 2">
    <name type="scientific">Breoghania corrubedonensis</name>
    <dbReference type="NCBI Taxonomy" id="665038"/>
    <lineage>
        <taxon>Bacteria</taxon>
        <taxon>Pseudomonadati</taxon>
        <taxon>Pseudomonadota</taxon>
        <taxon>Alphaproteobacteria</taxon>
        <taxon>Hyphomicrobiales</taxon>
        <taxon>Stappiaceae</taxon>
        <taxon>Breoghania</taxon>
    </lineage>
</organism>
<dbReference type="InterPro" id="IPR010710">
    <property type="entry name" value="DUF1289"/>
</dbReference>
<evidence type="ECO:0008006" key="3">
    <source>
        <dbReference type="Google" id="ProtNLM"/>
    </source>
</evidence>
<gene>
    <name evidence="1" type="ORF">C8N35_11046</name>
</gene>
<proteinExistence type="predicted"/>
<evidence type="ECO:0000313" key="2">
    <source>
        <dbReference type="Proteomes" id="UP000244081"/>
    </source>
</evidence>
<comment type="caution">
    <text evidence="1">The sequence shown here is derived from an EMBL/GenBank/DDBJ whole genome shotgun (WGS) entry which is preliminary data.</text>
</comment>
<dbReference type="PANTHER" id="PTHR35175:SF2">
    <property type="entry name" value="DUF1289 DOMAIN-CONTAINING PROTEIN"/>
    <property type="match status" value="1"/>
</dbReference>
<accession>A0A2T5V1D2</accession>
<name>A0A2T5V1D2_9HYPH</name>
<dbReference type="PANTHER" id="PTHR35175">
    <property type="entry name" value="DUF1289 DOMAIN-CONTAINING PROTEIN"/>
    <property type="match status" value="1"/>
</dbReference>
<dbReference type="Pfam" id="PF06945">
    <property type="entry name" value="DUF1289"/>
    <property type="match status" value="1"/>
</dbReference>
<dbReference type="EMBL" id="QAYG01000010">
    <property type="protein sequence ID" value="PTW57567.1"/>
    <property type="molecule type" value="Genomic_DNA"/>
</dbReference>
<sequence>MSLRAAIKSPCVNVCVIDEPSGLCTGCGRTLDEIAGWSHLSDKSRAAVMEELGARLRNLQGDMR</sequence>
<reference evidence="1 2" key="1">
    <citation type="submission" date="2018-04" db="EMBL/GenBank/DDBJ databases">
        <title>Genomic Encyclopedia of Archaeal and Bacterial Type Strains, Phase II (KMG-II): from individual species to whole genera.</title>
        <authorList>
            <person name="Goeker M."/>
        </authorList>
    </citation>
    <scope>NUCLEOTIDE SEQUENCE [LARGE SCALE GENOMIC DNA]</scope>
    <source>
        <strain evidence="1 2">DSM 23382</strain>
    </source>
</reference>